<dbReference type="InterPro" id="IPR003961">
    <property type="entry name" value="FN3_dom"/>
</dbReference>
<evidence type="ECO:0000256" key="3">
    <source>
        <dbReference type="SAM" id="Phobius"/>
    </source>
</evidence>
<dbReference type="PANTHER" id="PTHR45080:SF4">
    <property type="entry name" value="GH03113P"/>
    <property type="match status" value="1"/>
</dbReference>
<dbReference type="Pfam" id="PF13927">
    <property type="entry name" value="Ig_3"/>
    <property type="match status" value="2"/>
</dbReference>
<feature type="domain" description="Ig-like" evidence="4">
    <location>
        <begin position="227"/>
        <end position="328"/>
    </location>
</feature>
<organism evidence="5">
    <name type="scientific">Culicoides sonorensis</name>
    <name type="common">Biting midge</name>
    <dbReference type="NCBI Taxonomy" id="179676"/>
    <lineage>
        <taxon>Eukaryota</taxon>
        <taxon>Metazoa</taxon>
        <taxon>Ecdysozoa</taxon>
        <taxon>Arthropoda</taxon>
        <taxon>Hexapoda</taxon>
        <taxon>Insecta</taxon>
        <taxon>Pterygota</taxon>
        <taxon>Neoptera</taxon>
        <taxon>Endopterygota</taxon>
        <taxon>Diptera</taxon>
        <taxon>Nematocera</taxon>
        <taxon>Chironomoidea</taxon>
        <taxon>Ceratopogonidae</taxon>
        <taxon>Ceratopogoninae</taxon>
        <taxon>Culicoides</taxon>
        <taxon>Monoculicoides</taxon>
    </lineage>
</organism>
<keyword evidence="3" id="KW-0812">Transmembrane</keyword>
<dbReference type="PROSITE" id="PS50835">
    <property type="entry name" value="IG_LIKE"/>
    <property type="match status" value="3"/>
</dbReference>
<dbReference type="PROSITE" id="PS51257">
    <property type="entry name" value="PROKAR_LIPOPROTEIN"/>
    <property type="match status" value="1"/>
</dbReference>
<accession>A0A336K7B3</accession>
<keyword evidence="2" id="KW-0393">Immunoglobulin domain</keyword>
<dbReference type="CDD" id="cd00096">
    <property type="entry name" value="Ig"/>
    <property type="match status" value="2"/>
</dbReference>
<dbReference type="GO" id="GO:0030424">
    <property type="term" value="C:axon"/>
    <property type="evidence" value="ECO:0007669"/>
    <property type="project" value="TreeGrafter"/>
</dbReference>
<name>A0A336K7B3_CULSO</name>
<dbReference type="GO" id="GO:0008046">
    <property type="term" value="F:axon guidance receptor activity"/>
    <property type="evidence" value="ECO:0007669"/>
    <property type="project" value="TreeGrafter"/>
</dbReference>
<keyword evidence="3" id="KW-0472">Membrane</keyword>
<dbReference type="InterPro" id="IPR003598">
    <property type="entry name" value="Ig_sub2"/>
</dbReference>
<gene>
    <name evidence="5" type="primary">CSON015259</name>
</gene>
<feature type="transmembrane region" description="Helical" evidence="3">
    <location>
        <begin position="21"/>
        <end position="39"/>
    </location>
</feature>
<dbReference type="GO" id="GO:0005886">
    <property type="term" value="C:plasma membrane"/>
    <property type="evidence" value="ECO:0007669"/>
    <property type="project" value="TreeGrafter"/>
</dbReference>
<dbReference type="GO" id="GO:0007156">
    <property type="term" value="P:homophilic cell adhesion via plasma membrane adhesion molecules"/>
    <property type="evidence" value="ECO:0007669"/>
    <property type="project" value="TreeGrafter"/>
</dbReference>
<dbReference type="VEuPathDB" id="VectorBase:CSON015259"/>
<feature type="domain" description="Ig-like" evidence="4">
    <location>
        <begin position="139"/>
        <end position="217"/>
    </location>
</feature>
<dbReference type="AlphaFoldDB" id="A0A336K7B3"/>
<dbReference type="InterPro" id="IPR013783">
    <property type="entry name" value="Ig-like_fold"/>
</dbReference>
<evidence type="ECO:0000256" key="1">
    <source>
        <dbReference type="ARBA" id="ARBA00022737"/>
    </source>
</evidence>
<dbReference type="EMBL" id="UFQT01000094">
    <property type="protein sequence ID" value="SSX19645.1"/>
    <property type="molecule type" value="Genomic_DNA"/>
</dbReference>
<evidence type="ECO:0000259" key="4">
    <source>
        <dbReference type="PROSITE" id="PS50835"/>
    </source>
</evidence>
<dbReference type="InterPro" id="IPR036179">
    <property type="entry name" value="Ig-like_dom_sf"/>
</dbReference>
<evidence type="ECO:0000313" key="5">
    <source>
        <dbReference type="EMBL" id="SSW99265.1"/>
    </source>
</evidence>
<dbReference type="EMBL" id="UFQS01000094">
    <property type="protein sequence ID" value="SSW99265.1"/>
    <property type="molecule type" value="Genomic_DNA"/>
</dbReference>
<proteinExistence type="predicted"/>
<protein>
    <submittedName>
        <fullName evidence="5">CSON015259 protein</fullName>
    </submittedName>
</protein>
<dbReference type="InterPro" id="IPR036116">
    <property type="entry name" value="FN3_sf"/>
</dbReference>
<feature type="domain" description="Ig-like" evidence="4">
    <location>
        <begin position="26"/>
        <end position="134"/>
    </location>
</feature>
<sequence>MHSKKNNQQKYFGQKFRLDQLCWISPLITILILSCDLASCSRNSKFFSVPTTVKAYENDTVVLPCEYNSLPHYVRWFFEDTLIADTRDESVSSKYAIWQNGSLQVNDVKASDTGDYLCEVMTNAGVDTQSHSIEVQYPPTVISSMSGMVEVRIGSIFDIVCEARGVPPPLIYWRRDGKNVTEQYKHTPRFMLEVNNINLSGPLECIASNGVGEPAIAGIFLIVLFEPSVRAVSRFVHTKVGMKSNLECEVMSAPSAKVYWFHRNAPVSIDSKISKTSSDLNPNRTAAYYHSHKKHTLTIKNVNEADLGMYECKAENDIGLKSAHIELAGRPMLSIFKQSPVASLPTTHNLIWTTESFSPIIEYSLKFRQVPSGNILPENRLYDTKWRDLTIPGETAEGPLHSIGYTLRGLKAGTVYEAAVASRNRYGWSDISKIIKFHTGSEGQASTYPSETSQYSDVETNYYDTPQESLFDDHSSTKSSINHSTIISLIIISLIMSRYCVTFVQRI</sequence>
<dbReference type="PANTHER" id="PTHR45080">
    <property type="entry name" value="CONTACTIN 5"/>
    <property type="match status" value="1"/>
</dbReference>
<dbReference type="InterPro" id="IPR003599">
    <property type="entry name" value="Ig_sub"/>
</dbReference>
<dbReference type="SUPFAM" id="SSF49265">
    <property type="entry name" value="Fibronectin type III"/>
    <property type="match status" value="1"/>
</dbReference>
<dbReference type="InterPro" id="IPR050958">
    <property type="entry name" value="Cell_Adh-Cytoskel_Orgn"/>
</dbReference>
<dbReference type="InterPro" id="IPR013098">
    <property type="entry name" value="Ig_I-set"/>
</dbReference>
<dbReference type="OMA" id="DHYVNAV"/>
<dbReference type="Gene3D" id="2.60.40.10">
    <property type="entry name" value="Immunoglobulins"/>
    <property type="match status" value="4"/>
</dbReference>
<dbReference type="GO" id="GO:0043025">
    <property type="term" value="C:neuronal cell body"/>
    <property type="evidence" value="ECO:0007669"/>
    <property type="project" value="TreeGrafter"/>
</dbReference>
<dbReference type="Pfam" id="PF07679">
    <property type="entry name" value="I-set"/>
    <property type="match status" value="1"/>
</dbReference>
<keyword evidence="3" id="KW-1133">Transmembrane helix</keyword>
<evidence type="ECO:0000313" key="6">
    <source>
        <dbReference type="EMBL" id="SSX19645.1"/>
    </source>
</evidence>
<reference evidence="5" key="1">
    <citation type="submission" date="2018-04" db="EMBL/GenBank/DDBJ databases">
        <authorList>
            <person name="Go L.Y."/>
            <person name="Mitchell J.A."/>
        </authorList>
    </citation>
    <scope>NUCLEOTIDE SEQUENCE</scope>
    <source>
        <tissue evidence="5">Whole organism</tissue>
    </source>
</reference>
<reference evidence="6" key="2">
    <citation type="submission" date="2018-07" db="EMBL/GenBank/DDBJ databases">
        <authorList>
            <person name="Quirk P.G."/>
            <person name="Krulwich T.A."/>
        </authorList>
    </citation>
    <scope>NUCLEOTIDE SEQUENCE</scope>
</reference>
<dbReference type="SMART" id="SM00408">
    <property type="entry name" value="IGc2"/>
    <property type="match status" value="3"/>
</dbReference>
<evidence type="ECO:0000256" key="2">
    <source>
        <dbReference type="ARBA" id="ARBA00023319"/>
    </source>
</evidence>
<dbReference type="SUPFAM" id="SSF48726">
    <property type="entry name" value="Immunoglobulin"/>
    <property type="match status" value="3"/>
</dbReference>
<keyword evidence="1" id="KW-0677">Repeat</keyword>
<dbReference type="Pfam" id="PF00041">
    <property type="entry name" value="fn3"/>
    <property type="match status" value="1"/>
</dbReference>
<dbReference type="CDD" id="cd00063">
    <property type="entry name" value="FN3"/>
    <property type="match status" value="1"/>
</dbReference>
<dbReference type="InterPro" id="IPR007110">
    <property type="entry name" value="Ig-like_dom"/>
</dbReference>
<dbReference type="GO" id="GO:0050808">
    <property type="term" value="P:synapse organization"/>
    <property type="evidence" value="ECO:0007669"/>
    <property type="project" value="TreeGrafter"/>
</dbReference>
<dbReference type="SMART" id="SM00409">
    <property type="entry name" value="IG"/>
    <property type="match status" value="3"/>
</dbReference>